<dbReference type="OrthoDB" id="3556254at2759"/>
<proteinExistence type="predicted"/>
<sequence length="146" mass="16903">DLIHCQIREMNVDNHNSYEAVSYCWGNPDDLLEIDCNGKRLKIPSNLGAALRVLRLEDRSRYLWADAICINQSDPLDKAKQVPLMRSIYSRSQRTLIWLGTISDTTTGRMRTLSALSGTFYLTMVYILRHPWFRRAWVVQEAAVSR</sequence>
<name>A0A0C3GQY8_OIDMZ</name>
<reference evidence="3" key="2">
    <citation type="submission" date="2015-01" db="EMBL/GenBank/DDBJ databases">
        <title>Evolutionary Origins and Diversification of the Mycorrhizal Mutualists.</title>
        <authorList>
            <consortium name="DOE Joint Genome Institute"/>
            <consortium name="Mycorrhizal Genomics Consortium"/>
            <person name="Kohler A."/>
            <person name="Kuo A."/>
            <person name="Nagy L.G."/>
            <person name="Floudas D."/>
            <person name="Copeland A."/>
            <person name="Barry K.W."/>
            <person name="Cichocki N."/>
            <person name="Veneault-Fourrey C."/>
            <person name="LaButti K."/>
            <person name="Lindquist E.A."/>
            <person name="Lipzen A."/>
            <person name="Lundell T."/>
            <person name="Morin E."/>
            <person name="Murat C."/>
            <person name="Riley R."/>
            <person name="Ohm R."/>
            <person name="Sun H."/>
            <person name="Tunlid A."/>
            <person name="Henrissat B."/>
            <person name="Grigoriev I.V."/>
            <person name="Hibbett D.S."/>
            <person name="Martin F."/>
        </authorList>
    </citation>
    <scope>NUCLEOTIDE SEQUENCE [LARGE SCALE GENOMIC DNA]</scope>
    <source>
        <strain evidence="3">Zn</strain>
    </source>
</reference>
<dbReference type="EMBL" id="KN832903">
    <property type="protein sequence ID" value="KIM92911.1"/>
    <property type="molecule type" value="Genomic_DNA"/>
</dbReference>
<evidence type="ECO:0000313" key="2">
    <source>
        <dbReference type="EMBL" id="KIM92911.1"/>
    </source>
</evidence>
<feature type="domain" description="Heterokaryon incompatibility" evidence="1">
    <location>
        <begin position="18"/>
        <end position="114"/>
    </location>
</feature>
<protein>
    <recommendedName>
        <fullName evidence="1">Heterokaryon incompatibility domain-containing protein</fullName>
    </recommendedName>
</protein>
<dbReference type="Pfam" id="PF06985">
    <property type="entry name" value="HET"/>
    <property type="match status" value="1"/>
</dbReference>
<dbReference type="InterPro" id="IPR010730">
    <property type="entry name" value="HET"/>
</dbReference>
<dbReference type="InParanoid" id="A0A0C3GQY8"/>
<dbReference type="AlphaFoldDB" id="A0A0C3GQY8"/>
<dbReference type="Proteomes" id="UP000054321">
    <property type="component" value="Unassembled WGS sequence"/>
</dbReference>
<organism evidence="2 3">
    <name type="scientific">Oidiodendron maius (strain Zn)</name>
    <dbReference type="NCBI Taxonomy" id="913774"/>
    <lineage>
        <taxon>Eukaryota</taxon>
        <taxon>Fungi</taxon>
        <taxon>Dikarya</taxon>
        <taxon>Ascomycota</taxon>
        <taxon>Pezizomycotina</taxon>
        <taxon>Leotiomycetes</taxon>
        <taxon>Leotiomycetes incertae sedis</taxon>
        <taxon>Myxotrichaceae</taxon>
        <taxon>Oidiodendron</taxon>
    </lineage>
</organism>
<dbReference type="PANTHER" id="PTHR24148">
    <property type="entry name" value="ANKYRIN REPEAT DOMAIN-CONTAINING PROTEIN 39 HOMOLOG-RELATED"/>
    <property type="match status" value="1"/>
</dbReference>
<reference evidence="2 3" key="1">
    <citation type="submission" date="2014-04" db="EMBL/GenBank/DDBJ databases">
        <authorList>
            <consortium name="DOE Joint Genome Institute"/>
            <person name="Kuo A."/>
            <person name="Martino E."/>
            <person name="Perotto S."/>
            <person name="Kohler A."/>
            <person name="Nagy L.G."/>
            <person name="Floudas D."/>
            <person name="Copeland A."/>
            <person name="Barry K.W."/>
            <person name="Cichocki N."/>
            <person name="Veneault-Fourrey C."/>
            <person name="LaButti K."/>
            <person name="Lindquist E.A."/>
            <person name="Lipzen A."/>
            <person name="Lundell T."/>
            <person name="Morin E."/>
            <person name="Murat C."/>
            <person name="Sun H."/>
            <person name="Tunlid A."/>
            <person name="Henrissat B."/>
            <person name="Grigoriev I.V."/>
            <person name="Hibbett D.S."/>
            <person name="Martin F."/>
            <person name="Nordberg H.P."/>
            <person name="Cantor M.N."/>
            <person name="Hua S.X."/>
        </authorList>
    </citation>
    <scope>NUCLEOTIDE SEQUENCE [LARGE SCALE GENOMIC DNA]</scope>
    <source>
        <strain evidence="2 3">Zn</strain>
    </source>
</reference>
<feature type="non-terminal residue" evidence="2">
    <location>
        <position position="146"/>
    </location>
</feature>
<dbReference type="STRING" id="913774.A0A0C3GQY8"/>
<dbReference type="PANTHER" id="PTHR24148:SF64">
    <property type="entry name" value="HETEROKARYON INCOMPATIBILITY DOMAIN-CONTAINING PROTEIN"/>
    <property type="match status" value="1"/>
</dbReference>
<evidence type="ECO:0000313" key="3">
    <source>
        <dbReference type="Proteomes" id="UP000054321"/>
    </source>
</evidence>
<gene>
    <name evidence="2" type="ORF">OIDMADRAFT_83786</name>
</gene>
<accession>A0A0C3GQY8</accession>
<dbReference type="InterPro" id="IPR052895">
    <property type="entry name" value="HetReg/Transcr_Mod"/>
</dbReference>
<keyword evidence="3" id="KW-1185">Reference proteome</keyword>
<evidence type="ECO:0000259" key="1">
    <source>
        <dbReference type="Pfam" id="PF06985"/>
    </source>
</evidence>
<dbReference type="HOGENOM" id="CLU_004184_6_0_1"/>
<feature type="non-terminal residue" evidence="2">
    <location>
        <position position="1"/>
    </location>
</feature>